<accession>A0ABR7Q8J4</accession>
<organism evidence="7 8">
    <name type="scientific">Kordia aestuariivivens</name>
    <dbReference type="NCBI Taxonomy" id="2759037"/>
    <lineage>
        <taxon>Bacteria</taxon>
        <taxon>Pseudomonadati</taxon>
        <taxon>Bacteroidota</taxon>
        <taxon>Flavobacteriia</taxon>
        <taxon>Flavobacteriales</taxon>
        <taxon>Flavobacteriaceae</taxon>
        <taxon>Kordia</taxon>
    </lineage>
</organism>
<reference evidence="7 8" key="1">
    <citation type="submission" date="2020-07" db="EMBL/GenBank/DDBJ databases">
        <title>Description of Kordia aestuariivivens sp. nov., isolated from a tidal flat.</title>
        <authorList>
            <person name="Park S."/>
            <person name="Yoon J.-H."/>
        </authorList>
    </citation>
    <scope>NUCLEOTIDE SEQUENCE [LARGE SCALE GENOMIC DNA]</scope>
    <source>
        <strain evidence="7 8">YSTF-M3</strain>
    </source>
</reference>
<feature type="domain" description="RNA polymerase sigma factor 70 region 4 type 2" evidence="6">
    <location>
        <begin position="114"/>
        <end position="160"/>
    </location>
</feature>
<comment type="caution">
    <text evidence="7">The sequence shown here is derived from an EMBL/GenBank/DDBJ whole genome shotgun (WGS) entry which is preliminary data.</text>
</comment>
<dbReference type="PANTHER" id="PTHR43133">
    <property type="entry name" value="RNA POLYMERASE ECF-TYPE SIGMA FACTO"/>
    <property type="match status" value="1"/>
</dbReference>
<dbReference type="Gene3D" id="1.10.1740.10">
    <property type="match status" value="1"/>
</dbReference>
<dbReference type="InterPro" id="IPR013325">
    <property type="entry name" value="RNA_pol_sigma_r2"/>
</dbReference>
<evidence type="ECO:0000256" key="2">
    <source>
        <dbReference type="ARBA" id="ARBA00023015"/>
    </source>
</evidence>
<dbReference type="Gene3D" id="1.10.10.10">
    <property type="entry name" value="Winged helix-like DNA-binding domain superfamily/Winged helix DNA-binding domain"/>
    <property type="match status" value="1"/>
</dbReference>
<dbReference type="InterPro" id="IPR007627">
    <property type="entry name" value="RNA_pol_sigma70_r2"/>
</dbReference>
<sequence length="174" mass="20524">MPKIPEDHICEESVFEKTYHSFSKSLHDYLYYKYGNLCNPNDTTQEAFIKLWDNCKKVSFAKAKSFLFTVANNLVLNQIKHQKIVLKHRQIVPKNHTNETPEFLMEENQFLERYNAVLANMKEEFRVAFLLSKAENKKHREIAELLGVTTKVVEYRVYSAFAILKKELEGFKLK</sequence>
<dbReference type="Pfam" id="PF04542">
    <property type="entry name" value="Sigma70_r2"/>
    <property type="match status" value="1"/>
</dbReference>
<keyword evidence="8" id="KW-1185">Reference proteome</keyword>
<dbReference type="SUPFAM" id="SSF88659">
    <property type="entry name" value="Sigma3 and sigma4 domains of RNA polymerase sigma factors"/>
    <property type="match status" value="1"/>
</dbReference>
<evidence type="ECO:0000313" key="7">
    <source>
        <dbReference type="EMBL" id="MBC8754852.1"/>
    </source>
</evidence>
<evidence type="ECO:0000256" key="1">
    <source>
        <dbReference type="ARBA" id="ARBA00010641"/>
    </source>
</evidence>
<dbReference type="InterPro" id="IPR036388">
    <property type="entry name" value="WH-like_DNA-bd_sf"/>
</dbReference>
<protein>
    <submittedName>
        <fullName evidence="7">Sigma-70 family RNA polymerase sigma factor</fullName>
    </submittedName>
</protein>
<keyword evidence="3" id="KW-0731">Sigma factor</keyword>
<evidence type="ECO:0000259" key="5">
    <source>
        <dbReference type="Pfam" id="PF04542"/>
    </source>
</evidence>
<dbReference type="EMBL" id="JACGWS010000005">
    <property type="protein sequence ID" value="MBC8754852.1"/>
    <property type="molecule type" value="Genomic_DNA"/>
</dbReference>
<dbReference type="InterPro" id="IPR014284">
    <property type="entry name" value="RNA_pol_sigma-70_dom"/>
</dbReference>
<keyword evidence="4" id="KW-0804">Transcription</keyword>
<dbReference type="InterPro" id="IPR013324">
    <property type="entry name" value="RNA_pol_sigma_r3/r4-like"/>
</dbReference>
<comment type="similarity">
    <text evidence="1">Belongs to the sigma-70 factor family. ECF subfamily.</text>
</comment>
<gene>
    <name evidence="7" type="ORF">H2O64_09235</name>
</gene>
<dbReference type="InterPro" id="IPR039425">
    <property type="entry name" value="RNA_pol_sigma-70-like"/>
</dbReference>
<dbReference type="NCBIfam" id="TIGR02937">
    <property type="entry name" value="sigma70-ECF"/>
    <property type="match status" value="1"/>
</dbReference>
<proteinExistence type="inferred from homology"/>
<evidence type="ECO:0000313" key="8">
    <source>
        <dbReference type="Proteomes" id="UP000619238"/>
    </source>
</evidence>
<dbReference type="PANTHER" id="PTHR43133:SF46">
    <property type="entry name" value="RNA POLYMERASE SIGMA-70 FACTOR ECF SUBFAMILY"/>
    <property type="match status" value="1"/>
</dbReference>
<evidence type="ECO:0000256" key="4">
    <source>
        <dbReference type="ARBA" id="ARBA00023163"/>
    </source>
</evidence>
<evidence type="ECO:0000259" key="6">
    <source>
        <dbReference type="Pfam" id="PF08281"/>
    </source>
</evidence>
<dbReference type="RefSeq" id="WP_187561907.1">
    <property type="nucleotide sequence ID" value="NZ_JACGWS010000005.1"/>
</dbReference>
<keyword evidence="2" id="KW-0805">Transcription regulation</keyword>
<feature type="domain" description="RNA polymerase sigma-70 region 2" evidence="5">
    <location>
        <begin position="19"/>
        <end position="83"/>
    </location>
</feature>
<name>A0ABR7Q8J4_9FLAO</name>
<dbReference type="Pfam" id="PF08281">
    <property type="entry name" value="Sigma70_r4_2"/>
    <property type="match status" value="1"/>
</dbReference>
<dbReference type="Proteomes" id="UP000619238">
    <property type="component" value="Unassembled WGS sequence"/>
</dbReference>
<dbReference type="SUPFAM" id="SSF88946">
    <property type="entry name" value="Sigma2 domain of RNA polymerase sigma factors"/>
    <property type="match status" value="1"/>
</dbReference>
<evidence type="ECO:0000256" key="3">
    <source>
        <dbReference type="ARBA" id="ARBA00023082"/>
    </source>
</evidence>
<dbReference type="InterPro" id="IPR013249">
    <property type="entry name" value="RNA_pol_sigma70_r4_t2"/>
</dbReference>